<organism evidence="2 3">
    <name type="scientific">Sorghum bicolor</name>
    <name type="common">Sorghum</name>
    <name type="synonym">Sorghum vulgare</name>
    <dbReference type="NCBI Taxonomy" id="4558"/>
    <lineage>
        <taxon>Eukaryota</taxon>
        <taxon>Viridiplantae</taxon>
        <taxon>Streptophyta</taxon>
        <taxon>Embryophyta</taxon>
        <taxon>Tracheophyta</taxon>
        <taxon>Spermatophyta</taxon>
        <taxon>Magnoliopsida</taxon>
        <taxon>Liliopsida</taxon>
        <taxon>Poales</taxon>
        <taxon>Poaceae</taxon>
        <taxon>PACMAD clade</taxon>
        <taxon>Panicoideae</taxon>
        <taxon>Andropogonodae</taxon>
        <taxon>Andropogoneae</taxon>
        <taxon>Sorghinae</taxon>
        <taxon>Sorghum</taxon>
    </lineage>
</organism>
<evidence type="ECO:0000256" key="1">
    <source>
        <dbReference type="SAM" id="MobiDB-lite"/>
    </source>
</evidence>
<dbReference type="AlphaFoldDB" id="A0A1Z5RMB7"/>
<reference evidence="2 3" key="1">
    <citation type="journal article" date="2009" name="Nature">
        <title>The Sorghum bicolor genome and the diversification of grasses.</title>
        <authorList>
            <person name="Paterson A.H."/>
            <person name="Bowers J.E."/>
            <person name="Bruggmann R."/>
            <person name="Dubchak I."/>
            <person name="Grimwood J."/>
            <person name="Gundlach H."/>
            <person name="Haberer G."/>
            <person name="Hellsten U."/>
            <person name="Mitros T."/>
            <person name="Poliakov A."/>
            <person name="Schmutz J."/>
            <person name="Spannagl M."/>
            <person name="Tang H."/>
            <person name="Wang X."/>
            <person name="Wicker T."/>
            <person name="Bharti A.K."/>
            <person name="Chapman J."/>
            <person name="Feltus F.A."/>
            <person name="Gowik U."/>
            <person name="Grigoriev I.V."/>
            <person name="Lyons E."/>
            <person name="Maher C.A."/>
            <person name="Martis M."/>
            <person name="Narechania A."/>
            <person name="Otillar R.P."/>
            <person name="Penning B.W."/>
            <person name="Salamov A.A."/>
            <person name="Wang Y."/>
            <person name="Zhang L."/>
            <person name="Carpita N.C."/>
            <person name="Freeling M."/>
            <person name="Gingle A.R."/>
            <person name="Hash C.T."/>
            <person name="Keller B."/>
            <person name="Klein P."/>
            <person name="Kresovich S."/>
            <person name="McCann M.C."/>
            <person name="Ming R."/>
            <person name="Peterson D.G."/>
            <person name="Mehboob-ur-Rahman"/>
            <person name="Ware D."/>
            <person name="Westhoff P."/>
            <person name="Mayer K.F."/>
            <person name="Messing J."/>
            <person name="Rokhsar D.S."/>
        </authorList>
    </citation>
    <scope>NUCLEOTIDE SEQUENCE [LARGE SCALE GENOMIC DNA]</scope>
    <source>
        <strain evidence="3">cv. BTx623</strain>
    </source>
</reference>
<dbReference type="EMBL" id="CM000763">
    <property type="protein sequence ID" value="OQU84817.1"/>
    <property type="molecule type" value="Genomic_DNA"/>
</dbReference>
<reference evidence="3" key="2">
    <citation type="journal article" date="2018" name="Plant J.">
        <title>The Sorghum bicolor reference genome: improved assembly, gene annotations, a transcriptome atlas, and signatures of genome organization.</title>
        <authorList>
            <person name="McCormick R.F."/>
            <person name="Truong S.K."/>
            <person name="Sreedasyam A."/>
            <person name="Jenkins J."/>
            <person name="Shu S."/>
            <person name="Sims D."/>
            <person name="Kennedy M."/>
            <person name="Amirebrahimi M."/>
            <person name="Weers B.D."/>
            <person name="McKinley B."/>
            <person name="Mattison A."/>
            <person name="Morishige D.T."/>
            <person name="Grimwood J."/>
            <person name="Schmutz J."/>
            <person name="Mullet J.E."/>
        </authorList>
    </citation>
    <scope>NUCLEOTIDE SEQUENCE [LARGE SCALE GENOMIC DNA]</scope>
    <source>
        <strain evidence="3">cv. BTx623</strain>
    </source>
</reference>
<name>A0A1Z5RMB7_SORBI</name>
<feature type="compositionally biased region" description="Low complexity" evidence="1">
    <location>
        <begin position="29"/>
        <end position="40"/>
    </location>
</feature>
<feature type="region of interest" description="Disordered" evidence="1">
    <location>
        <begin position="1"/>
        <end position="61"/>
    </location>
</feature>
<dbReference type="InParanoid" id="A0A1Z5RMB7"/>
<proteinExistence type="predicted"/>
<gene>
    <name evidence="2" type="ORF">SORBI_3004G128633</name>
</gene>
<sequence>MPLLPALIIGLRGTNDSRQRQPSRGDGSRSGARSSQRQRSCGLAGVRPPTSWPCWRGQRGAQLPCSPAPSLWLKTLASGTHRSRQPRSDSSEL</sequence>
<dbReference type="Proteomes" id="UP000000768">
    <property type="component" value="Chromosome 4"/>
</dbReference>
<accession>A0A1Z5RMB7</accession>
<evidence type="ECO:0000313" key="2">
    <source>
        <dbReference type="EMBL" id="OQU84817.1"/>
    </source>
</evidence>
<evidence type="ECO:0000313" key="3">
    <source>
        <dbReference type="Proteomes" id="UP000000768"/>
    </source>
</evidence>
<protein>
    <submittedName>
        <fullName evidence="2">Uncharacterized protein</fullName>
    </submittedName>
</protein>
<dbReference type="Gramene" id="OQU84817">
    <property type="protein sequence ID" value="OQU84817"/>
    <property type="gene ID" value="SORBI_3004G128633"/>
</dbReference>
<keyword evidence="3" id="KW-1185">Reference proteome</keyword>